<keyword evidence="2" id="KW-0547">Nucleotide-binding</keyword>
<dbReference type="PANTHER" id="PTHR43067">
    <property type="entry name" value="OLIGOPEPTIDE/DIPEPTIDE ABC TRANSPORTER, ATPASE SUBUNIT"/>
    <property type="match status" value="1"/>
</dbReference>
<dbReference type="Gene3D" id="3.40.50.300">
    <property type="entry name" value="P-loop containing nucleotide triphosphate hydrolases"/>
    <property type="match status" value="1"/>
</dbReference>
<accession>A0A6G3XCY3</accession>
<evidence type="ECO:0000259" key="5">
    <source>
        <dbReference type="Pfam" id="PF08352"/>
    </source>
</evidence>
<dbReference type="InterPro" id="IPR027417">
    <property type="entry name" value="P-loop_NTPase"/>
</dbReference>
<feature type="domain" description="Oligopeptide/dipeptide ABC transporter C-terminal" evidence="5">
    <location>
        <begin position="2"/>
        <end position="55"/>
    </location>
</feature>
<sequence>GPRHPYTKALMSAVPVPDPEVEDRRERILLHGDLPSPANPPTGCRFHTRCPWVQETKCATERPPLLDTGDGHKVACHFTAEIEAGTVKQTLATGIEAVTGTEAVAAEAVDTAEAEAPAEKPAKDKAPAEKPSEAEAPAEKPATVPAQADADATEQTEDSPKA</sequence>
<dbReference type="PANTHER" id="PTHR43067:SF3">
    <property type="entry name" value="MALTOSE ABC TRANSPORTER, ATP-BINDING PROTEIN"/>
    <property type="match status" value="1"/>
</dbReference>
<feature type="non-terminal residue" evidence="6">
    <location>
        <position position="1"/>
    </location>
</feature>
<organism evidence="6">
    <name type="scientific">Streptomyces sp. SID7499</name>
    <dbReference type="NCBI Taxonomy" id="2706086"/>
    <lineage>
        <taxon>Bacteria</taxon>
        <taxon>Bacillati</taxon>
        <taxon>Actinomycetota</taxon>
        <taxon>Actinomycetes</taxon>
        <taxon>Kitasatosporales</taxon>
        <taxon>Streptomycetaceae</taxon>
        <taxon>Streptomyces</taxon>
    </lineage>
</organism>
<feature type="region of interest" description="Disordered" evidence="4">
    <location>
        <begin position="108"/>
        <end position="162"/>
    </location>
</feature>
<keyword evidence="3 6" id="KW-0067">ATP-binding</keyword>
<evidence type="ECO:0000256" key="1">
    <source>
        <dbReference type="ARBA" id="ARBA00022448"/>
    </source>
</evidence>
<dbReference type="NCBIfam" id="TIGR01727">
    <property type="entry name" value="oligo_HPY"/>
    <property type="match status" value="1"/>
</dbReference>
<dbReference type="GO" id="GO:0005524">
    <property type="term" value="F:ATP binding"/>
    <property type="evidence" value="ECO:0007669"/>
    <property type="project" value="UniProtKB-KW"/>
</dbReference>
<evidence type="ECO:0000256" key="2">
    <source>
        <dbReference type="ARBA" id="ARBA00022741"/>
    </source>
</evidence>
<feature type="compositionally biased region" description="Basic and acidic residues" evidence="4">
    <location>
        <begin position="117"/>
        <end position="133"/>
    </location>
</feature>
<dbReference type="GO" id="GO:0015833">
    <property type="term" value="P:peptide transport"/>
    <property type="evidence" value="ECO:0007669"/>
    <property type="project" value="InterPro"/>
</dbReference>
<gene>
    <name evidence="6" type="ORF">G3M58_54860</name>
</gene>
<evidence type="ECO:0000256" key="4">
    <source>
        <dbReference type="SAM" id="MobiDB-lite"/>
    </source>
</evidence>
<feature type="compositionally biased region" description="Acidic residues" evidence="4">
    <location>
        <begin position="151"/>
        <end position="162"/>
    </location>
</feature>
<dbReference type="Pfam" id="PF08352">
    <property type="entry name" value="oligo_HPY"/>
    <property type="match status" value="1"/>
</dbReference>
<evidence type="ECO:0000313" key="6">
    <source>
        <dbReference type="EMBL" id="NEE15534.1"/>
    </source>
</evidence>
<reference evidence="6" key="1">
    <citation type="submission" date="2020-01" db="EMBL/GenBank/DDBJ databases">
        <title>Insect and environment-associated Actinomycetes.</title>
        <authorList>
            <person name="Currrie C."/>
            <person name="Chevrette M."/>
            <person name="Carlson C."/>
            <person name="Stubbendieck R."/>
            <person name="Wendt-Pienkowski E."/>
        </authorList>
    </citation>
    <scope>NUCLEOTIDE SEQUENCE</scope>
    <source>
        <strain evidence="6">SID7499</strain>
    </source>
</reference>
<dbReference type="EMBL" id="JAAGMN010005648">
    <property type="protein sequence ID" value="NEE15534.1"/>
    <property type="molecule type" value="Genomic_DNA"/>
</dbReference>
<dbReference type="InterPro" id="IPR013563">
    <property type="entry name" value="Oligopep_ABC_C"/>
</dbReference>
<keyword evidence="1" id="KW-0813">Transport</keyword>
<dbReference type="AlphaFoldDB" id="A0A6G3XCY3"/>
<name>A0A6G3XCY3_9ACTN</name>
<proteinExistence type="predicted"/>
<comment type="caution">
    <text evidence="6">The sequence shown here is derived from an EMBL/GenBank/DDBJ whole genome shotgun (WGS) entry which is preliminary data.</text>
</comment>
<evidence type="ECO:0000256" key="3">
    <source>
        <dbReference type="ARBA" id="ARBA00022840"/>
    </source>
</evidence>
<protein>
    <submittedName>
        <fullName evidence="6">Oligopeptide ABC transporter ATP-binding protein</fullName>
    </submittedName>
</protein>